<evidence type="ECO:0000256" key="7">
    <source>
        <dbReference type="ARBA" id="ARBA00022840"/>
    </source>
</evidence>
<dbReference type="InterPro" id="IPR041658">
    <property type="entry name" value="AAA_lid_11"/>
</dbReference>
<dbReference type="Gene3D" id="3.20.180.20">
    <property type="entry name" value="Dynein heavy chain, N-terminal domain 2"/>
    <property type="match status" value="1"/>
</dbReference>
<keyword evidence="9 14" id="KW-0175">Coiled coil</keyword>
<dbReference type="InterPro" id="IPR004273">
    <property type="entry name" value="Dynein_heavy_D6_P-loop"/>
</dbReference>
<keyword evidence="11" id="KW-0505">Motor protein</keyword>
<feature type="coiled-coil region" evidence="14">
    <location>
        <begin position="3784"/>
        <end position="3850"/>
    </location>
</feature>
<dbReference type="InterPro" id="IPR041466">
    <property type="entry name" value="Dynein_AAA5_ext"/>
</dbReference>
<name>A0ABQ9DS90_9PASS</name>
<evidence type="ECO:0000256" key="9">
    <source>
        <dbReference type="ARBA" id="ARBA00023054"/>
    </source>
</evidence>
<keyword evidence="3" id="KW-0963">Cytoplasm</keyword>
<dbReference type="Gene3D" id="1.10.8.1220">
    <property type="match status" value="1"/>
</dbReference>
<dbReference type="EMBL" id="WHWB01032572">
    <property type="protein sequence ID" value="KAJ7425091.1"/>
    <property type="molecule type" value="Genomic_DNA"/>
</dbReference>
<keyword evidence="12" id="KW-0206">Cytoskeleton</keyword>
<evidence type="ECO:0000259" key="23">
    <source>
        <dbReference type="Pfam" id="PF17857"/>
    </source>
</evidence>
<dbReference type="InterPro" id="IPR042228">
    <property type="entry name" value="Dynein_linker_3"/>
</dbReference>
<dbReference type="Gene3D" id="1.10.287.2620">
    <property type="match status" value="1"/>
</dbReference>
<feature type="domain" description="Dynein heavy chain AAA module D4" evidence="20">
    <location>
        <begin position="2982"/>
        <end position="3241"/>
    </location>
</feature>
<evidence type="ECO:0000256" key="14">
    <source>
        <dbReference type="SAM" id="Coils"/>
    </source>
</evidence>
<evidence type="ECO:0000256" key="1">
    <source>
        <dbReference type="ARBA" id="ARBA00004430"/>
    </source>
</evidence>
<dbReference type="InterPro" id="IPR024317">
    <property type="entry name" value="Dynein_heavy_chain_D4_dom"/>
</dbReference>
<dbReference type="Gene3D" id="1.20.140.100">
    <property type="entry name" value="Dynein heavy chain, N-terminal domain 2"/>
    <property type="match status" value="1"/>
</dbReference>
<evidence type="ECO:0000259" key="15">
    <source>
        <dbReference type="Pfam" id="PF03028"/>
    </source>
</evidence>
<dbReference type="Gene3D" id="6.10.140.1060">
    <property type="match status" value="1"/>
</dbReference>
<dbReference type="Proteomes" id="UP001145742">
    <property type="component" value="Unassembled WGS sequence"/>
</dbReference>
<feature type="coiled-coil region" evidence="14">
    <location>
        <begin position="845"/>
        <end position="872"/>
    </location>
</feature>
<evidence type="ECO:0000256" key="6">
    <source>
        <dbReference type="ARBA" id="ARBA00022741"/>
    </source>
</evidence>
<comment type="caution">
    <text evidence="26">The sequence shown here is derived from an EMBL/GenBank/DDBJ whole genome shotgun (WGS) entry which is preliminary data.</text>
</comment>
<dbReference type="Pfam" id="PF12777">
    <property type="entry name" value="MT"/>
    <property type="match status" value="1"/>
</dbReference>
<dbReference type="InterPro" id="IPR013594">
    <property type="entry name" value="Dynein_heavy_tail"/>
</dbReference>
<evidence type="ECO:0000256" key="5">
    <source>
        <dbReference type="ARBA" id="ARBA00022737"/>
    </source>
</evidence>
<keyword evidence="7" id="KW-0067">ATP-binding</keyword>
<dbReference type="Gene3D" id="3.40.50.300">
    <property type="entry name" value="P-loop containing nucleotide triphosphate hydrolases"/>
    <property type="match status" value="5"/>
</dbReference>
<keyword evidence="5" id="KW-0677">Repeat</keyword>
<dbReference type="Pfam" id="PF12775">
    <property type="entry name" value="AAA_7"/>
    <property type="match status" value="1"/>
</dbReference>
<feature type="domain" description="Dynein heavy chain 3 AAA+ lid" evidence="23">
    <location>
        <begin position="2839"/>
        <end position="2937"/>
    </location>
</feature>
<dbReference type="Pfam" id="PF03028">
    <property type="entry name" value="Dynein_heavy"/>
    <property type="match status" value="1"/>
</dbReference>
<accession>A0ABQ9DS90</accession>
<dbReference type="Pfam" id="PF08385">
    <property type="entry name" value="DHC_N1"/>
    <property type="match status" value="2"/>
</dbReference>
<evidence type="ECO:0000256" key="13">
    <source>
        <dbReference type="ARBA" id="ARBA00023273"/>
    </source>
</evidence>
<evidence type="ECO:0000313" key="27">
    <source>
        <dbReference type="Proteomes" id="UP001145742"/>
    </source>
</evidence>
<dbReference type="InterPro" id="IPR027417">
    <property type="entry name" value="P-loop_NTPase"/>
</dbReference>
<feature type="coiled-coil region" evidence="14">
    <location>
        <begin position="3246"/>
        <end position="3332"/>
    </location>
</feature>
<dbReference type="InterPro" id="IPR043160">
    <property type="entry name" value="Dynein_C_barrel"/>
</dbReference>
<feature type="domain" description="Dynein heavy chain ATP-binding dynein motor region" evidence="21">
    <location>
        <begin position="3624"/>
        <end position="3840"/>
    </location>
</feature>
<feature type="domain" description="Dynein heavy chain linker" evidence="17">
    <location>
        <begin position="1347"/>
        <end position="1797"/>
    </location>
</feature>
<evidence type="ECO:0000259" key="17">
    <source>
        <dbReference type="Pfam" id="PF08393"/>
    </source>
</evidence>
<dbReference type="Gene3D" id="1.10.8.720">
    <property type="entry name" value="Region D6 of dynein motor"/>
    <property type="match status" value="1"/>
</dbReference>
<evidence type="ECO:0000256" key="8">
    <source>
        <dbReference type="ARBA" id="ARBA00023017"/>
    </source>
</evidence>
<keyword evidence="4" id="KW-0493">Microtubule</keyword>
<evidence type="ECO:0000256" key="12">
    <source>
        <dbReference type="ARBA" id="ARBA00023212"/>
    </source>
</evidence>
<dbReference type="Pfam" id="PF12781">
    <property type="entry name" value="AAA_9"/>
    <property type="match status" value="1"/>
</dbReference>
<dbReference type="InterPro" id="IPR042219">
    <property type="entry name" value="AAA_lid_11_sf"/>
</dbReference>
<dbReference type="Pfam" id="PF17852">
    <property type="entry name" value="Dynein_AAA_lid"/>
    <property type="match status" value="1"/>
</dbReference>
<dbReference type="Gene3D" id="1.20.920.20">
    <property type="match status" value="1"/>
</dbReference>
<dbReference type="InterPro" id="IPR035699">
    <property type="entry name" value="AAA_6"/>
</dbReference>
<evidence type="ECO:0000259" key="21">
    <source>
        <dbReference type="Pfam" id="PF12781"/>
    </source>
</evidence>
<feature type="domain" description="Dynein heavy chain coiled coil stalk" evidence="19">
    <location>
        <begin position="3254"/>
        <end position="3597"/>
    </location>
</feature>
<proteinExistence type="inferred from homology"/>
<evidence type="ECO:0000259" key="16">
    <source>
        <dbReference type="Pfam" id="PF08385"/>
    </source>
</evidence>
<evidence type="ECO:0000256" key="2">
    <source>
        <dbReference type="ARBA" id="ARBA00008887"/>
    </source>
</evidence>
<dbReference type="InterPro" id="IPR041228">
    <property type="entry name" value="Dynein_C"/>
</dbReference>
<keyword evidence="27" id="KW-1185">Reference proteome</keyword>
<comment type="similarity">
    <text evidence="2">Belongs to the dynein heavy chain family.</text>
</comment>
<dbReference type="Pfam" id="PF18198">
    <property type="entry name" value="AAA_lid_11"/>
    <property type="match status" value="1"/>
</dbReference>
<dbReference type="InterPro" id="IPR042222">
    <property type="entry name" value="Dynein_2_N"/>
</dbReference>
<dbReference type="InterPro" id="IPR043157">
    <property type="entry name" value="Dynein_AAA1S"/>
</dbReference>
<feature type="domain" description="Dynein heavy chain hydrolytic ATP-binding dynein motor region" evidence="18">
    <location>
        <begin position="1933"/>
        <end position="2259"/>
    </location>
</feature>
<dbReference type="Pfam" id="PF12780">
    <property type="entry name" value="AAA_8"/>
    <property type="match status" value="1"/>
</dbReference>
<dbReference type="PANTHER" id="PTHR45703:SF4">
    <property type="entry name" value="DYNEIN AXONEMAL HEAVY CHAIN 17"/>
    <property type="match status" value="1"/>
</dbReference>
<dbReference type="Gene3D" id="1.10.8.710">
    <property type="match status" value="1"/>
</dbReference>
<protein>
    <submittedName>
        <fullName evidence="26">Dynein axonemal heavy chain 17</fullName>
    </submittedName>
</protein>
<evidence type="ECO:0000259" key="18">
    <source>
        <dbReference type="Pfam" id="PF12774"/>
    </source>
</evidence>
<keyword evidence="13" id="KW-0966">Cell projection</keyword>
<comment type="subcellular location">
    <subcellularLocation>
        <location evidence="1">Cytoplasm</location>
        <location evidence="1">Cytoskeleton</location>
        <location evidence="1">Cilium axoneme</location>
    </subcellularLocation>
</comment>
<dbReference type="InterPro" id="IPR035706">
    <property type="entry name" value="AAA_9"/>
</dbReference>
<evidence type="ECO:0000256" key="4">
    <source>
        <dbReference type="ARBA" id="ARBA00022701"/>
    </source>
</evidence>
<keyword evidence="8" id="KW-0243">Dynein</keyword>
<keyword evidence="10" id="KW-0969">Cilium</keyword>
<keyword evidence="6" id="KW-0547">Nucleotide-binding</keyword>
<feature type="domain" description="Dynein heavy chain region D6 P-loop" evidence="15">
    <location>
        <begin position="4081"/>
        <end position="4201"/>
    </location>
</feature>
<feature type="domain" description="Dynein heavy chain tail" evidence="16">
    <location>
        <begin position="687"/>
        <end position="737"/>
    </location>
</feature>
<feature type="coiled-coil region" evidence="14">
    <location>
        <begin position="3476"/>
        <end position="3524"/>
    </location>
</feature>
<organism evidence="26 27">
    <name type="scientific">Willisornis vidua</name>
    <name type="common">Xingu scale-backed antbird</name>
    <dbReference type="NCBI Taxonomy" id="1566151"/>
    <lineage>
        <taxon>Eukaryota</taxon>
        <taxon>Metazoa</taxon>
        <taxon>Chordata</taxon>
        <taxon>Craniata</taxon>
        <taxon>Vertebrata</taxon>
        <taxon>Euteleostomi</taxon>
        <taxon>Archelosauria</taxon>
        <taxon>Archosauria</taxon>
        <taxon>Dinosauria</taxon>
        <taxon>Saurischia</taxon>
        <taxon>Theropoda</taxon>
        <taxon>Coelurosauria</taxon>
        <taxon>Aves</taxon>
        <taxon>Neognathae</taxon>
        <taxon>Neoaves</taxon>
        <taxon>Telluraves</taxon>
        <taxon>Australaves</taxon>
        <taxon>Passeriformes</taxon>
        <taxon>Thamnophilidae</taxon>
        <taxon>Willisornis</taxon>
    </lineage>
</organism>
<dbReference type="Pfam" id="PF12774">
    <property type="entry name" value="AAA_6"/>
    <property type="match status" value="1"/>
</dbReference>
<evidence type="ECO:0000259" key="24">
    <source>
        <dbReference type="Pfam" id="PF18198"/>
    </source>
</evidence>
<reference evidence="26" key="1">
    <citation type="submission" date="2019-10" db="EMBL/GenBank/DDBJ databases">
        <authorList>
            <person name="Soares A.E.R."/>
            <person name="Aleixo A."/>
            <person name="Schneider P."/>
            <person name="Miyaki C.Y."/>
            <person name="Schneider M.P."/>
            <person name="Mello C."/>
            <person name="Vasconcelos A.T.R."/>
        </authorList>
    </citation>
    <scope>NUCLEOTIDE SEQUENCE</scope>
    <source>
        <tissue evidence="26">Muscle</tissue>
    </source>
</reference>
<dbReference type="InterPro" id="IPR041589">
    <property type="entry name" value="DNAH3_AAA_lid_1"/>
</dbReference>
<dbReference type="Pfam" id="PF18199">
    <property type="entry name" value="Dynein_C"/>
    <property type="match status" value="1"/>
</dbReference>
<evidence type="ECO:0000259" key="19">
    <source>
        <dbReference type="Pfam" id="PF12777"/>
    </source>
</evidence>
<evidence type="ECO:0000259" key="25">
    <source>
        <dbReference type="Pfam" id="PF18199"/>
    </source>
</evidence>
<dbReference type="InterPro" id="IPR013602">
    <property type="entry name" value="Dynein_heavy_linker"/>
</dbReference>
<evidence type="ECO:0000256" key="11">
    <source>
        <dbReference type="ARBA" id="ARBA00023175"/>
    </source>
</evidence>
<feature type="domain" description="Dynein heavy chain AAA 5 extension" evidence="22">
    <location>
        <begin position="2418"/>
        <end position="2535"/>
    </location>
</feature>
<feature type="domain" description="Dynein heavy chain AAA lid" evidence="24">
    <location>
        <begin position="4234"/>
        <end position="4369"/>
    </location>
</feature>
<dbReference type="Pfam" id="PF17857">
    <property type="entry name" value="AAA_lid_1"/>
    <property type="match status" value="1"/>
</dbReference>
<evidence type="ECO:0000259" key="20">
    <source>
        <dbReference type="Pfam" id="PF12780"/>
    </source>
</evidence>
<dbReference type="InterPro" id="IPR024743">
    <property type="entry name" value="Dynein_HC_stalk"/>
</dbReference>
<evidence type="ECO:0000259" key="22">
    <source>
        <dbReference type="Pfam" id="PF17852"/>
    </source>
</evidence>
<dbReference type="PANTHER" id="PTHR45703">
    <property type="entry name" value="DYNEIN HEAVY CHAIN"/>
    <property type="match status" value="1"/>
</dbReference>
<evidence type="ECO:0000256" key="10">
    <source>
        <dbReference type="ARBA" id="ARBA00023069"/>
    </source>
</evidence>
<dbReference type="Gene3D" id="3.10.490.20">
    <property type="match status" value="1"/>
</dbReference>
<dbReference type="InterPro" id="IPR026983">
    <property type="entry name" value="DHC"/>
</dbReference>
<sequence length="4683" mass="529474">MSAGQDPRLDFLESSATALLRIPPDKWSKFLSSEEVTTMLDKFFKQQDMPELVLGLNPSGQLLPTACFPPTLKGKGIYFVKKKRENITPENCRSGLLVGDIGPSPVEHLITVLLEVVSPLLLSEEKVLGWPRMVVEDIVRQTHQLQNKMFMMGGKIQGKPLLPLPEHLVSWDDSGAALDCLVGPADGAVLHSIETVIIEWSQQIEEILNQDLARPLLEGLHPLPRVEFEFWQARMTNLECIYHQLLSPQVTVLAKTLEKADSCYWPSLQNMFKAVSAGLEEAKDVSLHLQPLQVLVEEMEQADYSQLQPFVPKVLCTICLLRAHCQRYHSPAHIARVLQEICNLLITMTQKFLSPEDVLKGLQGEPQETLEGIRLGISTIQKFFQSYSTYCFNLMPTLFPAAIDFQRLEKTVLGGVRGNFLGNWVLQISEEVCEVTKHFADCKYDPLDPDEEQWNRDFGEFQKKVQDANRQLAAVFCQGFDDCNHLSATVKLVHMFASVLERPQIRAEASPCYLALLGMFEAELESVKLLFDTQTVSPPPHRGAPSIHKNLPPVARQLKWALELQQRLEGPRKDLLAIDHRAMVGAEAELVSGKYEEMMGLLQEYSKRIYGEWVCGAGQECKFSPEQPLLRRDPESALLSANFSKEVGAGMGNPSDSSPQYEPCDLRDCLRHRGFVNKPILGCGVSQLTAVLREVKYLHIQQQQDIPDSAEQLFAQNETFQKLGDNLELIVGWYNEAGFERQTIQLLFHALSPILWLGQAVAAAILLCPSLLCWRGGDSVPQSSAGAGSLLYLGTHLWLCWPQVKQRLLPVEWPLVTEELKALDGRLASAEQSLFWNNEGVMDYIQEVRDTLQDLQRRVQRTKLNLENITQLMEDCSATPLFGRKENKVTALLDLSGRENTLTQRCTAIENTGAKIQGMVEENAALFKADKSSRMWLNYVAHIDRIVLDGLCRFVQKSLQMLLTNMDPDAQVSPLFEVQMGLSEGRVQYWPSLEVAGGDSFLTLIEGLLGDMEVAVGSMPRLLDTISYKATLEEQPDIGKMQEKVMSLVVSTMAEGEEFSAGFEEHSHLWQETPEEFLQRFLSLGSAPGPEEAEPEPHPEEPVACGIPSLQLFKQEIDALEGLYEEVLGFANTTVFGGWMQCDCRLFKKALLDAIKGQSLVLRQYLARHVTTSLQELEDFIQESTAGLNKPLEEGDYDGLVEVMEHLGKVKERQAVTDSMFEPLKETIALLKSYGDEMPEQIHLQLQNLPERWDNNKKLCLRVAENAAPLQASEATILRSKCQEFEMQQHAFRETFQGKAPFSFTDPNPYKSLNRQQKSIAAMERDMAALATSAALFEVSVPEYKQLKVCRRELRLLKELWDMVSLVNMSIDTWKTTKWNELNVEDMDIECKKFTKDIRSLDKDVKSWDAFTGLDSKMKNMITSLRAVSELQNPAIRDRHWQELVQATKVSFTMSEDTTLADLLQLNLHQFEEEVRGIVDKASKEAGMEKVLNALDTTWAMMEFKYEPHTRTGLPLLKADETLIETLEDNQVQLQNVLASKYRAFFLQQAQDWQQKLSTADAVLSTWFEVQRKWGHLETIFIASEDTRNQLPEESKKFDAIDQDFRELMADAVKTPNVIECTNKPRLYDQLEALQDRLEVCEKALAEYLETKRLAFPRFYFVSSVDLLDILSRGTEPLEVSRHLTKLFDSLAKLKFQLSLDKKPMKVAQGMFSRDGEYVPFDTDCDLSGQTTLHHLPWWSQHQGLSCSLLHREKFEQPEWTRAESSRSAVVDVTLQVEIWLNRVLERMCSTLRQLIPRALVTYEAKPREQWLFDYPAQVALTCTQIAWTSEVSAAFSSLQKGYENALKDYNKKQVARLNALISLLLGNLSAGDRMKIMTICTIDVHSRDVVAKMVQSKVESDQAFAWQSQLRHRWDEEKKHCYANICDAQLQYAYEYLGNTPRLVITPLTDRCYITLTQSLHLYMGGAPAGPAGTGKTETTKDLGRAVGIMVYVFNCSEQMDYKSCGNIYKGLAQTGAWGCFDEFNRILVEVLSVIAVQVKCIQDAIRAKKKTFNFLGETISLVPSVGLFITMNPGYAGRTELPENLKALFRPCAMVVPDFELICEIMLVAEGFLDARLLARKFITLYTLCKELLSKQDHYDWGLRAIKSVLVVAGSLKRGDPGSAEDQVLMRALRDFNIPKIMTDDLPVFMGLIGDLFPALDVPRKRDLNFEKVIHESVLELKLQAEEKFVLKVVQLEELLQVRHSVFVIGNAGCGKSQVLRSLNKTYQTLKRRPVTVDLDPKAVTCDELFGIIHPATREWKDGLFSTAMRDLASITHDGPKWIILDGDIDPMWIESLNTVMDDNKVLTLASNERIPLTPTMRLIFEISHLRTATPATVSRAGILYINPTDLGWNPIVTSWLETRTVKSEKAILMILFDKYLPPCLEKLRSGFKMITPVPEVTAIQTVLSLLECLLTPKSVPPDSPREQYELYFVFACAWAFGGALFQDQLVDHRQQFSKWWLTDFKTIKFPNEGSVFDYYIDPETKTFKPWDEKVPEFELDPEVPLQKVFKTTEYPRPVAFKREQVCMQRASSIGAAVNTMWGTGMLPTPPVEDLISANAGASTWTDGPSPQAAMVHTTETIRLRYFLDLLMEKERPVMLVGNAGTGKSVLMWDKLAALGTDEYLVQSVPLNFYTTSAMLQAVLEKPLEKKSGRIYGPHGNKKLVYFIDDMNMPEVDKYGTVAPHTLIRQHLDHGHWYDRTKLTLKDIRNCQYVACMNPTAGSFTIDSRLQVCRIQGLGYAQHIRSSGTEAQRRHFCVLAVSFPSWEALQTVYGTILEQHLARQQVPLALQKMQPQLVAAALALHKRVASTFLPTAIKFHYLFNLRDLSNIFQGLLFSTPECLKSPVDLVRLWLHEAERVYGDKLIDEQDQASFRKLLADTCKASFQDLSEDMVFAKPSIYCHFAQGLDESKYMPVPSWKTLNELLGEALDSYNEVNAAMNLVLFEDAVSHICRISRILESPRGNALLVGVGGSGKQSLARLAAHISNLSVFQITLRKGYSTPDLKLDLASQYIKAAVKNIPTMFLMTDSQVAEEPFLVLINDFLASGEVPGLFQDSDLETIIGAMRPQVKSLGLEDSKENCWKFFIEKVRRQLRVVLCFSPVGSTLRVRARRFPAVVNCTAIDWFHEWPEDALVSVSSRFLEETEDIEPEVKASISQFMSYVHTSAKEMSKTYLAMERRYNYTTPKTFLEQIKLYQNLLASKRSKLSANIERLEKGLTKLQSTASQVDDLKAMLAVQEAELKQKNEDTDKLIHVVGVETEKVTKEKAIADEEELKVEAINKMVAEKQRACASDLAEAEVVLSAAREALNTLNKYNLTELKSFGAPPPEVVNVMAAVLILTAENGKIPKDKSWTAAKVKIGKADTFLSSLQNYDGENIPEPCLKAFQPYRADPGFDPEFIKSKSTAAAGLCSWCLNMVRFYEVHCEVKPKRQAVADADAELAEAQQRLSRIKSKIVTLNANLATLTAQFEKATAEKIKCQQEADETNKVITLANRLVGGLASENVRWAESVKLLREQEKLLCGDVLLVAAFVSYVGYFTKKYRAELLEQQWIPFLNGLTVPIPITPGLDPLSLLTDSADVAAWNNQGLPSDRTSTENAAILCSTQRWPLLVDAQLQGSKWIKNKYGEELQVVRMGQRRYLDIIAQAVSEGQTLLIEDIGETVEAVLDPLLGRTTAKGRYMRIGDKEVEYNEHFRLILHTRCFNPHYKPEVQAQCTLINFLVTREGLEDQLLAAVVARERPDLETLKANLTKSQNEFKIKLKELEDSLLARLSAAGGDFLRDTALVENLEITKRTAKEIEEKVKEAKVTEVQINVARENYRLAAERASLLYFILSDLSKINPIYQFSLKAFNGVFEKAIQRAAPSQDTKQRVLNLTDQITYSVYMYTAQGLFERDKLIFLAQVAFQVLLIKKEVDPAELDFLLRFPSKAGVTSPVDFLQTQGWGAVKALSEMDEFRNLDSDIENSAKRWKRFVEMEAPEKEVLPMDWKNKSALQKLCVLRCLRPDRMTYAIRKFVEEKMGSKYVEGRSIDLSEVYKESSPSTPLFFILSPGVDPLKDVEALGTRLNFTIENGKIHNVSLGQGQEVVAEQAMEMAAAQGHWVILQNIHLVSRWLDTLEKLAEQHSMDSHPEYRLFMSAEPAPSPESHIIPQGLLENSIKITSEPPTGMRANLHRALDLFSQETLEQCSKETEFRCILFALCYFHAVVAERRRFGTQGWNRPYPFNSGDLTVSVNVLHNYLEANAKVPWDDLRYLFGEIMYGGHITDDWDRRLCRTYLSEYVQPEMLEGDIFLAPGFAVPPRLDYEAYHEYIDDNLPGESPHLYGLHPNAEMGFLTITSDRLFRTVLELQPKESEAGGGTGISQPPWPQLLLSGLSKKVKSVLDEILGQLPEPFNMAELMEKAKEKTPYTVVALQECERMNILTCEIRRSLKELDLGLQGELTITSEMEELANALFYDSVPESWTRCAYPSLLSLGAWYADLLLRIRELEVWSTDFVLPATVWLAGFFNPQSFLTAIMQSTARKKQWPLDKMCLAVDVTKKTREEITFPPREGSYAHGLFMEGARWDVAAGSIADAQLKELMSMMPVILLRAIPVDRVDTTNVYECPVYKTRMRGPTYVWTFNLKTKEKAAKWVLAGVALLLEP</sequence>
<feature type="domain" description="Dynein heavy chain tail" evidence="16">
    <location>
        <begin position="190"/>
        <end position="647"/>
    </location>
</feature>
<dbReference type="Gene3D" id="1.20.58.1120">
    <property type="match status" value="1"/>
</dbReference>
<dbReference type="SUPFAM" id="SSF52540">
    <property type="entry name" value="P-loop containing nucleoside triphosphate hydrolases"/>
    <property type="match status" value="4"/>
</dbReference>
<dbReference type="Gene3D" id="1.10.472.130">
    <property type="match status" value="1"/>
</dbReference>
<evidence type="ECO:0000313" key="26">
    <source>
        <dbReference type="EMBL" id="KAJ7425091.1"/>
    </source>
</evidence>
<dbReference type="Gene3D" id="1.20.1270.280">
    <property type="match status" value="1"/>
</dbReference>
<dbReference type="Gene3D" id="1.20.920.30">
    <property type="match status" value="1"/>
</dbReference>
<dbReference type="Pfam" id="PF08393">
    <property type="entry name" value="DHC_N2"/>
    <property type="match status" value="1"/>
</dbReference>
<feature type="domain" description="Dynein heavy chain C-terminal" evidence="25">
    <location>
        <begin position="4377"/>
        <end position="4681"/>
    </location>
</feature>
<evidence type="ECO:0000256" key="3">
    <source>
        <dbReference type="ARBA" id="ARBA00022490"/>
    </source>
</evidence>
<gene>
    <name evidence="26" type="primary">DNAH17</name>
    <name evidence="26" type="ORF">WISP_25288</name>
</gene>